<accession>A0A4P6ZJK0</accession>
<reference evidence="2" key="1">
    <citation type="submission" date="2018-12" db="EMBL/GenBank/DDBJ databases">
        <title>A new species of lactobacillus.</title>
        <authorList>
            <person name="Jian Y."/>
            <person name="Xin L."/>
            <person name="Hong Z.J."/>
            <person name="Ming L.Z."/>
            <person name="Hong X.Z."/>
        </authorList>
    </citation>
    <scope>NUCLEOTIDE SEQUENCE [LARGE SCALE GENOMIC DNA]</scope>
    <source>
        <strain evidence="2">HSLZ-75</strain>
    </source>
</reference>
<dbReference type="Proteomes" id="UP000294321">
    <property type="component" value="Chromosome"/>
</dbReference>
<evidence type="ECO:0000313" key="1">
    <source>
        <dbReference type="EMBL" id="QBP17794.1"/>
    </source>
</evidence>
<evidence type="ECO:0000313" key="2">
    <source>
        <dbReference type="Proteomes" id="UP000294321"/>
    </source>
</evidence>
<keyword evidence="2" id="KW-1185">Reference proteome</keyword>
<dbReference type="KEGG" id="lji:ELX58_01100"/>
<sequence>MDKKAELQKLEAQKNKLEDQISKLEGNKFVAKGTKLGKKLFSEFKKMHKHMHNHGFAEWKKNYVVLKREDYKQLKTSIGFYKAKYRDAMLRANNLHTNLR</sequence>
<gene>
    <name evidence="1" type="ORF">ELX58_01100</name>
</gene>
<dbReference type="RefSeq" id="WP_133441339.1">
    <property type="nucleotide sequence ID" value="NZ_CP034726.1"/>
</dbReference>
<dbReference type="EMBL" id="CP034726">
    <property type="protein sequence ID" value="QBP17794.1"/>
    <property type="molecule type" value="Genomic_DNA"/>
</dbReference>
<organism evidence="1 2">
    <name type="scientific">Acetilactobacillus jinshanensis</name>
    <dbReference type="NCBI Taxonomy" id="1720083"/>
    <lineage>
        <taxon>Bacteria</taxon>
        <taxon>Bacillati</taxon>
        <taxon>Bacillota</taxon>
        <taxon>Bacilli</taxon>
        <taxon>Lactobacillales</taxon>
        <taxon>Lactobacillaceae</taxon>
        <taxon>Acetilactobacillus</taxon>
    </lineage>
</organism>
<protein>
    <submittedName>
        <fullName evidence="1">Uncharacterized protein</fullName>
    </submittedName>
</protein>
<name>A0A4P6ZJK0_9LACO</name>
<dbReference type="AlphaFoldDB" id="A0A4P6ZJK0"/>
<proteinExistence type="predicted"/>